<dbReference type="AlphaFoldDB" id="A0A4V2VFN0"/>
<organism evidence="3 4">
    <name type="scientific">Rhizobium azibense</name>
    <dbReference type="NCBI Taxonomy" id="1136135"/>
    <lineage>
        <taxon>Bacteria</taxon>
        <taxon>Pseudomonadati</taxon>
        <taxon>Pseudomonadota</taxon>
        <taxon>Alphaproteobacteria</taxon>
        <taxon>Hyphomicrobiales</taxon>
        <taxon>Rhizobiaceae</taxon>
        <taxon>Rhizobium/Agrobacterium group</taxon>
        <taxon>Rhizobium</taxon>
    </lineage>
</organism>
<gene>
    <name evidence="3" type="ORF">EV129_101432</name>
</gene>
<name>A0A4V2VFN0_9HYPH</name>
<accession>A0A4V2VFN0</accession>
<dbReference type="SUPFAM" id="SSF75304">
    <property type="entry name" value="Amidase signature (AS) enzymes"/>
    <property type="match status" value="1"/>
</dbReference>
<dbReference type="GO" id="GO:0003824">
    <property type="term" value="F:catalytic activity"/>
    <property type="evidence" value="ECO:0007669"/>
    <property type="project" value="InterPro"/>
</dbReference>
<dbReference type="InterPro" id="IPR036928">
    <property type="entry name" value="AS_sf"/>
</dbReference>
<protein>
    <submittedName>
        <fullName evidence="3">Amidase</fullName>
    </submittedName>
</protein>
<evidence type="ECO:0000313" key="4">
    <source>
        <dbReference type="Proteomes" id="UP000295507"/>
    </source>
</evidence>
<comment type="caution">
    <text evidence="3">The sequence shown here is derived from an EMBL/GenBank/DDBJ whole genome shotgun (WGS) entry which is preliminary data.</text>
</comment>
<proteinExistence type="predicted"/>
<dbReference type="InterPro" id="IPR000120">
    <property type="entry name" value="Amidase"/>
</dbReference>
<evidence type="ECO:0000313" key="3">
    <source>
        <dbReference type="EMBL" id="TCU41145.1"/>
    </source>
</evidence>
<evidence type="ECO:0000256" key="1">
    <source>
        <dbReference type="SAM" id="MobiDB-lite"/>
    </source>
</evidence>
<reference evidence="3 4" key="1">
    <citation type="submission" date="2019-03" db="EMBL/GenBank/DDBJ databases">
        <title>Genomic Encyclopedia of Type Strains, Phase IV (KMG-V): Genome sequencing to study the core and pangenomes of soil and plant-associated prokaryotes.</title>
        <authorList>
            <person name="Whitman W."/>
        </authorList>
    </citation>
    <scope>NUCLEOTIDE SEQUENCE [LARGE SCALE GENOMIC DNA]</scope>
    <source>
        <strain evidence="3 4">IE4868</strain>
    </source>
</reference>
<evidence type="ECO:0000259" key="2">
    <source>
        <dbReference type="Pfam" id="PF01425"/>
    </source>
</evidence>
<dbReference type="PANTHER" id="PTHR11895:SF176">
    <property type="entry name" value="AMIDASE AMID-RELATED"/>
    <property type="match status" value="1"/>
</dbReference>
<dbReference type="PANTHER" id="PTHR11895">
    <property type="entry name" value="TRANSAMIDASE"/>
    <property type="match status" value="1"/>
</dbReference>
<dbReference type="EMBL" id="SMBK01000001">
    <property type="protein sequence ID" value="TCU41145.1"/>
    <property type="molecule type" value="Genomic_DNA"/>
</dbReference>
<dbReference type="Gene3D" id="3.90.1300.10">
    <property type="entry name" value="Amidase signature (AS) domain"/>
    <property type="match status" value="1"/>
</dbReference>
<dbReference type="Pfam" id="PF01425">
    <property type="entry name" value="Amidase"/>
    <property type="match status" value="1"/>
</dbReference>
<dbReference type="Proteomes" id="UP000295507">
    <property type="component" value="Unassembled WGS sequence"/>
</dbReference>
<sequence>MGWIVLDRFGCRNSRGALLRVAWQRHRGPLAIRFPSATCGLTGLKPTWGRVSRPVFALADSLDQVGPMTRSAEDCAAILQAVAGWDASDPTSIDAPVPDYMAEIGKSIRDLGIGIDRRYALSGIHGEVAYAMSEAIEIFASLEIDFPEYEELAASWIMMCSIETALPMRRPIRHGRATMGPIPGCHSACRLSHRNWERPFACRPRVPDSDGLAPTPPRTGIGTNRRAIWREKHPH</sequence>
<feature type="region of interest" description="Disordered" evidence="1">
    <location>
        <begin position="207"/>
        <end position="235"/>
    </location>
</feature>
<dbReference type="InterPro" id="IPR023631">
    <property type="entry name" value="Amidase_dom"/>
</dbReference>
<feature type="domain" description="Amidase" evidence="2">
    <location>
        <begin position="32"/>
        <end position="144"/>
    </location>
</feature>